<proteinExistence type="inferred from homology"/>
<dbReference type="InterPro" id="IPR050738">
    <property type="entry name" value="Sulfatase"/>
</dbReference>
<feature type="chain" id="PRO_5046061445" evidence="5">
    <location>
        <begin position="29"/>
        <end position="485"/>
    </location>
</feature>
<feature type="signal peptide" evidence="5">
    <location>
        <begin position="1"/>
        <end position="28"/>
    </location>
</feature>
<keyword evidence="4" id="KW-0106">Calcium</keyword>
<evidence type="ECO:0000313" key="8">
    <source>
        <dbReference type="Proteomes" id="UP001416858"/>
    </source>
</evidence>
<dbReference type="PROSITE" id="PS00149">
    <property type="entry name" value="SULFATASE_2"/>
    <property type="match status" value="1"/>
</dbReference>
<dbReference type="CDD" id="cd16143">
    <property type="entry name" value="ARS_like"/>
    <property type="match status" value="1"/>
</dbReference>
<evidence type="ECO:0000313" key="7">
    <source>
        <dbReference type="EMBL" id="GAA5508138.1"/>
    </source>
</evidence>
<dbReference type="InterPro" id="IPR024607">
    <property type="entry name" value="Sulfatase_CS"/>
</dbReference>
<name>A0ABP9VSJ5_9BACT</name>
<comment type="caution">
    <text evidence="7">The sequence shown here is derived from an EMBL/GenBank/DDBJ whole genome shotgun (WGS) entry which is preliminary data.</text>
</comment>
<evidence type="ECO:0000256" key="3">
    <source>
        <dbReference type="ARBA" id="ARBA00022801"/>
    </source>
</evidence>
<sequence>MQSNLRLLTLLLLLFGSTALFGGSTAFAQQRPNIVIMMADDLGYGDISCYGATKIQTPNIDALASQGMMFSDAHAAASVCSPSRYGLMTGRLPWRLHRKGNGYRLESGRMTLASLVKSQGYRSAAIGKWHLGYGRNWEYPLSPGPLEAGFTYHFGVPTNHNDQYRAFVENHDFVGLVPGEKLRVVDGQAFPSGLAKPRVEDQVDSDLTAKAIEFIRENADQPFFLYFTPCAPHTHVTPAAAFRGTSQAGLLGDYVQELDSHVGEIIDTLDALGIAENTLFVFTSDNGNSPKDFKGTQNVELNLAVDSHNIRERFKTAKQEARELGHLTNGPWHDGKGSPYEGGHRVPFIVRWPGKITPQSESTQLVCLTDMMATLAEILDVELPEDAGEDSFSLVPTLLGTDPKTPLREIAFVQGDTKDNAIAIRSGDWKMIASTSGGAKVHELFDLSEDKGETKNLASGHPEIVQRLSAALEKARADGRTRPLP</sequence>
<dbReference type="Pfam" id="PF00884">
    <property type="entry name" value="Sulfatase"/>
    <property type="match status" value="1"/>
</dbReference>
<dbReference type="Gene3D" id="3.40.720.10">
    <property type="entry name" value="Alkaline Phosphatase, subunit A"/>
    <property type="match status" value="1"/>
</dbReference>
<dbReference type="EMBL" id="BAABRO010000008">
    <property type="protein sequence ID" value="GAA5508138.1"/>
    <property type="molecule type" value="Genomic_DNA"/>
</dbReference>
<keyword evidence="2" id="KW-0479">Metal-binding</keyword>
<evidence type="ECO:0000259" key="6">
    <source>
        <dbReference type="Pfam" id="PF00884"/>
    </source>
</evidence>
<dbReference type="PANTHER" id="PTHR42693:SF53">
    <property type="entry name" value="ENDO-4-O-SULFATASE"/>
    <property type="match status" value="1"/>
</dbReference>
<accession>A0ABP9VSJ5</accession>
<comment type="similarity">
    <text evidence="1">Belongs to the sulfatase family.</text>
</comment>
<keyword evidence="5" id="KW-0732">Signal</keyword>
<keyword evidence="8" id="KW-1185">Reference proteome</keyword>
<reference evidence="7 8" key="1">
    <citation type="submission" date="2024-02" db="EMBL/GenBank/DDBJ databases">
        <title>Rhodopirellula caenicola NBRC 110016.</title>
        <authorList>
            <person name="Ichikawa N."/>
            <person name="Katano-Makiyama Y."/>
            <person name="Hidaka K."/>
        </authorList>
    </citation>
    <scope>NUCLEOTIDE SEQUENCE [LARGE SCALE GENOMIC DNA]</scope>
    <source>
        <strain evidence="7 8">NBRC 110016</strain>
    </source>
</reference>
<dbReference type="SUPFAM" id="SSF53649">
    <property type="entry name" value="Alkaline phosphatase-like"/>
    <property type="match status" value="1"/>
</dbReference>
<dbReference type="PROSITE" id="PS00523">
    <property type="entry name" value="SULFATASE_1"/>
    <property type="match status" value="1"/>
</dbReference>
<dbReference type="InterPro" id="IPR017850">
    <property type="entry name" value="Alkaline_phosphatase_core_sf"/>
</dbReference>
<keyword evidence="3" id="KW-0378">Hydrolase</keyword>
<evidence type="ECO:0000256" key="4">
    <source>
        <dbReference type="ARBA" id="ARBA00022837"/>
    </source>
</evidence>
<organism evidence="7 8">
    <name type="scientific">Novipirellula caenicola</name>
    <dbReference type="NCBI Taxonomy" id="1536901"/>
    <lineage>
        <taxon>Bacteria</taxon>
        <taxon>Pseudomonadati</taxon>
        <taxon>Planctomycetota</taxon>
        <taxon>Planctomycetia</taxon>
        <taxon>Pirellulales</taxon>
        <taxon>Pirellulaceae</taxon>
        <taxon>Novipirellula</taxon>
    </lineage>
</organism>
<dbReference type="InterPro" id="IPR000917">
    <property type="entry name" value="Sulfatase_N"/>
</dbReference>
<evidence type="ECO:0000256" key="1">
    <source>
        <dbReference type="ARBA" id="ARBA00008779"/>
    </source>
</evidence>
<evidence type="ECO:0000256" key="2">
    <source>
        <dbReference type="ARBA" id="ARBA00022723"/>
    </source>
</evidence>
<dbReference type="PANTHER" id="PTHR42693">
    <property type="entry name" value="ARYLSULFATASE FAMILY MEMBER"/>
    <property type="match status" value="1"/>
</dbReference>
<dbReference type="Proteomes" id="UP001416858">
    <property type="component" value="Unassembled WGS sequence"/>
</dbReference>
<dbReference type="RefSeq" id="WP_345684946.1">
    <property type="nucleotide sequence ID" value="NZ_BAABRO010000008.1"/>
</dbReference>
<evidence type="ECO:0000256" key="5">
    <source>
        <dbReference type="SAM" id="SignalP"/>
    </source>
</evidence>
<feature type="domain" description="Sulfatase N-terminal" evidence="6">
    <location>
        <begin position="32"/>
        <end position="380"/>
    </location>
</feature>
<dbReference type="Gene3D" id="3.30.1120.10">
    <property type="match status" value="1"/>
</dbReference>
<gene>
    <name evidence="7" type="ORF">Rcae01_03603</name>
</gene>
<protein>
    <submittedName>
        <fullName evidence="7">N-acetylgalactosamine-6-O-sulfatase</fullName>
    </submittedName>
</protein>